<dbReference type="InterPro" id="IPR025558">
    <property type="entry name" value="DUF4283"/>
</dbReference>
<dbReference type="InterPro" id="IPR040256">
    <property type="entry name" value="At4g02000-like"/>
</dbReference>
<comment type="caution">
    <text evidence="2">The sequence shown here is derived from an EMBL/GenBank/DDBJ whole genome shotgun (WGS) entry which is preliminary data.</text>
</comment>
<dbReference type="PANTHER" id="PTHR31286">
    <property type="entry name" value="GLYCINE-RICH CELL WALL STRUCTURAL PROTEIN 1.8-LIKE"/>
    <property type="match status" value="1"/>
</dbReference>
<evidence type="ECO:0000259" key="1">
    <source>
        <dbReference type="Pfam" id="PF14111"/>
    </source>
</evidence>
<reference evidence="2" key="1">
    <citation type="journal article" date="2023" name="Nat. Commun.">
        <title>Diploid and tetraploid genomes of Acorus and the evolution of monocots.</title>
        <authorList>
            <person name="Ma L."/>
            <person name="Liu K.W."/>
            <person name="Li Z."/>
            <person name="Hsiao Y.Y."/>
            <person name="Qi Y."/>
            <person name="Fu T."/>
            <person name="Tang G.D."/>
            <person name="Zhang D."/>
            <person name="Sun W.H."/>
            <person name="Liu D.K."/>
            <person name="Li Y."/>
            <person name="Chen G.Z."/>
            <person name="Liu X.D."/>
            <person name="Liao X.Y."/>
            <person name="Jiang Y.T."/>
            <person name="Yu X."/>
            <person name="Hao Y."/>
            <person name="Huang J."/>
            <person name="Zhao X.W."/>
            <person name="Ke S."/>
            <person name="Chen Y.Y."/>
            <person name="Wu W.L."/>
            <person name="Hsu J.L."/>
            <person name="Lin Y.F."/>
            <person name="Huang M.D."/>
            <person name="Li C.Y."/>
            <person name="Huang L."/>
            <person name="Wang Z.W."/>
            <person name="Zhao X."/>
            <person name="Zhong W.Y."/>
            <person name="Peng D.H."/>
            <person name="Ahmad S."/>
            <person name="Lan S."/>
            <person name="Zhang J.S."/>
            <person name="Tsai W.C."/>
            <person name="Van de Peer Y."/>
            <person name="Liu Z.J."/>
        </authorList>
    </citation>
    <scope>NUCLEOTIDE SEQUENCE</scope>
    <source>
        <strain evidence="2">CP</strain>
    </source>
</reference>
<accession>A0AAV9CHH9</accession>
<evidence type="ECO:0000313" key="2">
    <source>
        <dbReference type="EMBL" id="KAK1288375.1"/>
    </source>
</evidence>
<dbReference type="Pfam" id="PF14111">
    <property type="entry name" value="DUF4283"/>
    <property type="match status" value="1"/>
</dbReference>
<dbReference type="PANTHER" id="PTHR31286:SF180">
    <property type="entry name" value="OS10G0362600 PROTEIN"/>
    <property type="match status" value="1"/>
</dbReference>
<dbReference type="Proteomes" id="UP001180020">
    <property type="component" value="Unassembled WGS sequence"/>
</dbReference>
<gene>
    <name evidence="2" type="ORF">QJS10_CPB19g01417</name>
</gene>
<reference evidence="2" key="2">
    <citation type="submission" date="2023-06" db="EMBL/GenBank/DDBJ databases">
        <authorList>
            <person name="Ma L."/>
            <person name="Liu K.-W."/>
            <person name="Li Z."/>
            <person name="Hsiao Y.-Y."/>
            <person name="Qi Y."/>
            <person name="Fu T."/>
            <person name="Tang G."/>
            <person name="Zhang D."/>
            <person name="Sun W.-H."/>
            <person name="Liu D.-K."/>
            <person name="Li Y."/>
            <person name="Chen G.-Z."/>
            <person name="Liu X.-D."/>
            <person name="Liao X.-Y."/>
            <person name="Jiang Y.-T."/>
            <person name="Yu X."/>
            <person name="Hao Y."/>
            <person name="Huang J."/>
            <person name="Zhao X.-W."/>
            <person name="Ke S."/>
            <person name="Chen Y.-Y."/>
            <person name="Wu W.-L."/>
            <person name="Hsu J.-L."/>
            <person name="Lin Y.-F."/>
            <person name="Huang M.-D."/>
            <person name="Li C.-Y."/>
            <person name="Huang L."/>
            <person name="Wang Z.-W."/>
            <person name="Zhao X."/>
            <person name="Zhong W.-Y."/>
            <person name="Peng D.-H."/>
            <person name="Ahmad S."/>
            <person name="Lan S."/>
            <person name="Zhang J.-S."/>
            <person name="Tsai W.-C."/>
            <person name="Van De Peer Y."/>
            <person name="Liu Z.-J."/>
        </authorList>
    </citation>
    <scope>NUCLEOTIDE SEQUENCE</scope>
    <source>
        <strain evidence="2">CP</strain>
        <tissue evidence="2">Leaves</tissue>
    </source>
</reference>
<sequence>MEHDVKDGTQSVVILEVEEVAETEVAWGLALTGYVLGKYPVYTPFLQFLKRLWRPPKGEILLTLQGNGFFIVRFNLEEDLLHALEDGPCSMDNRPFIIQRWSRDIRMEFKRLQSIPVWIASAIGTPLYFDTPTANEVFVSK</sequence>
<keyword evidence="3" id="KW-1185">Reference proteome</keyword>
<feature type="domain" description="DUF4283" evidence="1">
    <location>
        <begin position="25"/>
        <end position="105"/>
    </location>
</feature>
<protein>
    <recommendedName>
        <fullName evidence="1">DUF4283 domain-containing protein</fullName>
    </recommendedName>
</protein>
<dbReference type="EMBL" id="JAUJYO010000019">
    <property type="protein sequence ID" value="KAK1288375.1"/>
    <property type="molecule type" value="Genomic_DNA"/>
</dbReference>
<name>A0AAV9CHH9_ACOCL</name>
<evidence type="ECO:0000313" key="3">
    <source>
        <dbReference type="Proteomes" id="UP001180020"/>
    </source>
</evidence>
<proteinExistence type="predicted"/>
<organism evidence="2 3">
    <name type="scientific">Acorus calamus</name>
    <name type="common">Sweet flag</name>
    <dbReference type="NCBI Taxonomy" id="4465"/>
    <lineage>
        <taxon>Eukaryota</taxon>
        <taxon>Viridiplantae</taxon>
        <taxon>Streptophyta</taxon>
        <taxon>Embryophyta</taxon>
        <taxon>Tracheophyta</taxon>
        <taxon>Spermatophyta</taxon>
        <taxon>Magnoliopsida</taxon>
        <taxon>Liliopsida</taxon>
        <taxon>Acoraceae</taxon>
        <taxon>Acorus</taxon>
    </lineage>
</organism>
<dbReference type="AlphaFoldDB" id="A0AAV9CHH9"/>